<evidence type="ECO:0000256" key="1">
    <source>
        <dbReference type="ARBA" id="ARBA00004514"/>
    </source>
</evidence>
<dbReference type="Gene3D" id="3.90.550.10">
    <property type="entry name" value="Spore Coat Polysaccharide Biosynthesis Protein SpsA, Chain A"/>
    <property type="match status" value="1"/>
</dbReference>
<evidence type="ECO:0000313" key="10">
    <source>
        <dbReference type="EMBL" id="SFQ97347.1"/>
    </source>
</evidence>
<dbReference type="CDD" id="cd03356">
    <property type="entry name" value="LbH_G1P_AT_C_like"/>
    <property type="match status" value="1"/>
</dbReference>
<reference evidence="11" key="1">
    <citation type="submission" date="2016-10" db="EMBL/GenBank/DDBJ databases">
        <authorList>
            <person name="Varghese N."/>
            <person name="Submissions S."/>
        </authorList>
    </citation>
    <scope>NUCLEOTIDE SEQUENCE [LARGE SCALE GENOMIC DNA]</scope>
    <source>
        <strain evidence="11">DSM 3669</strain>
    </source>
</reference>
<keyword evidence="10" id="KW-0808">Transferase</keyword>
<evidence type="ECO:0000256" key="2">
    <source>
        <dbReference type="ARBA" id="ARBA00010231"/>
    </source>
</evidence>
<dbReference type="InterPro" id="IPR036900">
    <property type="entry name" value="A-D-PHexomutase_C_sf"/>
</dbReference>
<dbReference type="Gene3D" id="3.30.310.50">
    <property type="entry name" value="Alpha-D-phosphohexomutase, C-terminal domain"/>
    <property type="match status" value="1"/>
</dbReference>
<feature type="domain" description="Nucleotidyl transferase" evidence="6">
    <location>
        <begin position="2"/>
        <end position="231"/>
    </location>
</feature>
<dbReference type="EMBL" id="FOYM01000002">
    <property type="protein sequence ID" value="SFQ97347.1"/>
    <property type="molecule type" value="Genomic_DNA"/>
</dbReference>
<dbReference type="GO" id="GO:0005975">
    <property type="term" value="P:carbohydrate metabolic process"/>
    <property type="evidence" value="ECO:0007669"/>
    <property type="project" value="InterPro"/>
</dbReference>
<keyword evidence="11" id="KW-1185">Reference proteome</keyword>
<dbReference type="AlphaFoldDB" id="A0A1I6CW97"/>
<dbReference type="InterPro" id="IPR056764">
    <property type="entry name" value="LbH_EIF2B3/5"/>
</dbReference>
<keyword evidence="5" id="KW-0648">Protein biosynthesis</keyword>
<dbReference type="GO" id="GO:0016868">
    <property type="term" value="F:intramolecular phosphotransferase activity"/>
    <property type="evidence" value="ECO:0007669"/>
    <property type="project" value="InterPro"/>
</dbReference>
<evidence type="ECO:0000313" key="11">
    <source>
        <dbReference type="Proteomes" id="UP000199584"/>
    </source>
</evidence>
<dbReference type="InterPro" id="IPR005845">
    <property type="entry name" value="A-D-PHexomutase_a/b/a-II"/>
</dbReference>
<protein>
    <submittedName>
        <fullName evidence="10">Nucleotidyltransferase</fullName>
    </submittedName>
</protein>
<sequence>MKAIIMAGGEGSRLRPLTCGIPKPMVPVLNKPIMSYIIGLLKEHKFNDIGITLQYLPEVIRNHFGNGSDYQANLKYFVEKTPLGTAGSVKNAETFLDETFIVISGDALTDFNLSEAVDFHRKNGAIATLVLTRVPCPLEYGVVITSKDGRINQFLEKPSWGEVFSDTVNTGIYILEPEVLNFVPEGQKFDFSKDLFPLLLKNRKPLFGVVLTGYWCDIGDLRQYLQAHYDFLSGKVGLPIPAKEIRSGIFTGNDVQIDPTARINGPVFIGENTTIGRNCSIGQFTVIGLGCTIQEKTSIKRSVLWNNVFTGPGVNLRGAVLGSRVQVQSGSNIYEGAVIGSDSVIKERCTINPDIKLWPHKMVETGSVVRESMVWGNRAPRRIFGLEGISGITNVEITPEFATRVAAAYASALGAGARICVSSDIYSPSHMIGDAVICGLRSVGVRVVKLPDGITAMHRYAVRKLKCDGGIHVRVSPRQTNFLNIIFTNKNGGNIARSLERKVENLLAREDFKRADFAHITETQHEREIPADYLEMLSSSVNKKAIREMGLRIAAVYDHDSAGRFLEPLCRELGIDIKRLDMAETWQLPLNWRNYKEITAKVADVVTGEGLAMGIIMDSGADHLALIDNRGRTVQDDMLIALTALLILRSRGEAVVVPVTAPRAVEALAEKYGARVIRTKTAVQDFYEKLVHQDNLAPNGSGWQISQSLLHFDALAEIIKVAEYLSTEKISLADLIDEVPSFFMEKKETQVPWEAKGTVIRSLIEEMPKDNLELLDGVKVYHPDGWALVLPDPEEPVCRVFSEGSTMEIAESLADFYIEKINNIVGPVKKIG</sequence>
<dbReference type="Gene3D" id="3.40.120.10">
    <property type="entry name" value="Alpha-D-Glucose-1,6-Bisphosphate, subunit A, domain 3"/>
    <property type="match status" value="3"/>
</dbReference>
<evidence type="ECO:0000256" key="4">
    <source>
        <dbReference type="ARBA" id="ARBA00022540"/>
    </source>
</evidence>
<evidence type="ECO:0000256" key="5">
    <source>
        <dbReference type="ARBA" id="ARBA00022917"/>
    </source>
</evidence>
<evidence type="ECO:0000259" key="8">
    <source>
        <dbReference type="Pfam" id="PF02879"/>
    </source>
</evidence>
<comment type="similarity">
    <text evidence="2">Belongs to the phosphohexose mutase family.</text>
</comment>
<feature type="domain" description="EIF2B subunit epsilon/gamma LbH" evidence="9">
    <location>
        <begin position="246"/>
        <end position="351"/>
    </location>
</feature>
<dbReference type="SUPFAM" id="SSF53448">
    <property type="entry name" value="Nucleotide-diphospho-sugar transferases"/>
    <property type="match status" value="1"/>
</dbReference>
<comment type="subcellular location">
    <subcellularLocation>
        <location evidence="1">Cytoplasm</location>
        <location evidence="1">Cytosol</location>
    </subcellularLocation>
</comment>
<dbReference type="SUPFAM" id="SSF55957">
    <property type="entry name" value="Phosphoglucomutase, C-terminal domain"/>
    <property type="match status" value="1"/>
</dbReference>
<evidence type="ECO:0000259" key="6">
    <source>
        <dbReference type="Pfam" id="PF00483"/>
    </source>
</evidence>
<dbReference type="CDD" id="cd04181">
    <property type="entry name" value="NTP_transferase"/>
    <property type="match status" value="1"/>
</dbReference>
<dbReference type="Gene3D" id="2.160.10.10">
    <property type="entry name" value="Hexapeptide repeat proteins"/>
    <property type="match status" value="1"/>
</dbReference>
<dbReference type="Pfam" id="PF02879">
    <property type="entry name" value="PGM_PMM_II"/>
    <property type="match status" value="1"/>
</dbReference>
<evidence type="ECO:0000259" key="7">
    <source>
        <dbReference type="Pfam" id="PF02878"/>
    </source>
</evidence>
<organism evidence="10 11">
    <name type="scientific">Desulfoscipio geothermicus DSM 3669</name>
    <dbReference type="NCBI Taxonomy" id="1121426"/>
    <lineage>
        <taxon>Bacteria</taxon>
        <taxon>Bacillati</taxon>
        <taxon>Bacillota</taxon>
        <taxon>Clostridia</taxon>
        <taxon>Eubacteriales</taxon>
        <taxon>Desulfallaceae</taxon>
        <taxon>Desulfoscipio</taxon>
    </lineage>
</organism>
<dbReference type="Proteomes" id="UP000199584">
    <property type="component" value="Unassembled WGS sequence"/>
</dbReference>
<dbReference type="Pfam" id="PF00483">
    <property type="entry name" value="NTP_transferase"/>
    <property type="match status" value="1"/>
</dbReference>
<dbReference type="InterPro" id="IPR005835">
    <property type="entry name" value="NTP_transferase_dom"/>
</dbReference>
<dbReference type="STRING" id="39060.SAMN05660706_102164"/>
<dbReference type="InterPro" id="IPR005844">
    <property type="entry name" value="A-D-PHexomutase_a/b/a-I"/>
</dbReference>
<dbReference type="PANTHER" id="PTHR22572">
    <property type="entry name" value="SUGAR-1-PHOSPHATE GUANYL TRANSFERASE"/>
    <property type="match status" value="1"/>
</dbReference>
<dbReference type="Pfam" id="PF02878">
    <property type="entry name" value="PGM_PMM_I"/>
    <property type="match status" value="1"/>
</dbReference>
<dbReference type="InterPro" id="IPR050486">
    <property type="entry name" value="Mannose-1P_guanyltransferase"/>
</dbReference>
<name>A0A1I6CW97_9FIRM</name>
<proteinExistence type="inferred from homology"/>
<dbReference type="Pfam" id="PF25084">
    <property type="entry name" value="LbH_EIF2B"/>
    <property type="match status" value="1"/>
</dbReference>
<feature type="domain" description="Alpha-D-phosphohexomutase alpha/beta/alpha" evidence="8">
    <location>
        <begin position="532"/>
        <end position="631"/>
    </location>
</feature>
<evidence type="ECO:0000259" key="9">
    <source>
        <dbReference type="Pfam" id="PF25084"/>
    </source>
</evidence>
<gene>
    <name evidence="10" type="ORF">SAMN05660706_102164</name>
</gene>
<dbReference type="SUPFAM" id="SSF51161">
    <property type="entry name" value="Trimeric LpxA-like enzymes"/>
    <property type="match status" value="1"/>
</dbReference>
<dbReference type="GO" id="GO:0016740">
    <property type="term" value="F:transferase activity"/>
    <property type="evidence" value="ECO:0007669"/>
    <property type="project" value="UniProtKB-KW"/>
</dbReference>
<dbReference type="SUPFAM" id="SSF53738">
    <property type="entry name" value="Phosphoglucomutase, first 3 domains"/>
    <property type="match status" value="3"/>
</dbReference>
<accession>A0A1I6CW97</accession>
<evidence type="ECO:0000256" key="3">
    <source>
        <dbReference type="ARBA" id="ARBA00022490"/>
    </source>
</evidence>
<dbReference type="InterPro" id="IPR016055">
    <property type="entry name" value="A-D-PHexomutase_a/b/a-I/II/III"/>
</dbReference>
<keyword evidence="4" id="KW-0396">Initiation factor</keyword>
<dbReference type="InterPro" id="IPR029044">
    <property type="entry name" value="Nucleotide-diphossugar_trans"/>
</dbReference>
<feature type="domain" description="Alpha-D-phosphohexomutase alpha/beta/alpha" evidence="7">
    <location>
        <begin position="381"/>
        <end position="513"/>
    </location>
</feature>
<dbReference type="RefSeq" id="WP_092481828.1">
    <property type="nucleotide sequence ID" value="NZ_FOYM01000002.1"/>
</dbReference>
<keyword evidence="3" id="KW-0963">Cytoplasm</keyword>
<dbReference type="OrthoDB" id="9803871at2"/>
<dbReference type="InterPro" id="IPR011004">
    <property type="entry name" value="Trimer_LpxA-like_sf"/>
</dbReference>